<dbReference type="EMBL" id="CP053708">
    <property type="protein sequence ID" value="QKE92296.1"/>
    <property type="molecule type" value="Genomic_DNA"/>
</dbReference>
<organism evidence="2 3">
    <name type="scientific">Lichenicola cladoniae</name>
    <dbReference type="NCBI Taxonomy" id="1484109"/>
    <lineage>
        <taxon>Bacteria</taxon>
        <taxon>Pseudomonadati</taxon>
        <taxon>Pseudomonadota</taxon>
        <taxon>Alphaproteobacteria</taxon>
        <taxon>Acetobacterales</taxon>
        <taxon>Acetobacteraceae</taxon>
        <taxon>Lichenicola</taxon>
    </lineage>
</organism>
<evidence type="ECO:0000313" key="2">
    <source>
        <dbReference type="EMBL" id="QKE92296.1"/>
    </source>
</evidence>
<sequence>MRIRYLRGSCLCAAIIGVSSFGALLSNPAQAADPIRIGYIPVLGSSALFVLDGEGWAKPAGLTLKLIRFQAGTQAIQALAAGQIDAYVAGVLPLLVARSHGIDVKVVAAGAVEELEVAARGKLATVAPAGTGLSKRFAAFTKATGRKPKIAAQPVGSVPDTLLRYWMQDRNHLDPKSADIIGIDIDAAQQALLSGAVDAAILREPALTVVRHRLPDVQLLAHGSDLMPDQPGSVLAIVRPDAPDRGAWKDKLVGLFVRATDLIKSKPAEAAPFILTVLGGGILSQSVIEEALASPDTKFISDPARLMTPVKALQDFEVANGTLKEAVPVASLFDLGPYSRITH</sequence>
<dbReference type="Pfam" id="PF13379">
    <property type="entry name" value="NMT1_2"/>
    <property type="match status" value="1"/>
</dbReference>
<gene>
    <name evidence="2" type="ORF">HN018_21675</name>
</gene>
<dbReference type="RefSeq" id="WP_171834225.1">
    <property type="nucleotide sequence ID" value="NZ_CP053708.1"/>
</dbReference>
<keyword evidence="3" id="KW-1185">Reference proteome</keyword>
<evidence type="ECO:0000256" key="1">
    <source>
        <dbReference type="SAM" id="SignalP"/>
    </source>
</evidence>
<proteinExistence type="predicted"/>
<accession>A0A6M8HVN9</accession>
<evidence type="ECO:0000313" key="3">
    <source>
        <dbReference type="Proteomes" id="UP000500767"/>
    </source>
</evidence>
<dbReference type="PANTHER" id="PTHR30024">
    <property type="entry name" value="ALIPHATIC SULFONATES-BINDING PROTEIN-RELATED"/>
    <property type="match status" value="1"/>
</dbReference>
<dbReference type="SUPFAM" id="SSF53850">
    <property type="entry name" value="Periplasmic binding protein-like II"/>
    <property type="match status" value="1"/>
</dbReference>
<feature type="signal peptide" evidence="1">
    <location>
        <begin position="1"/>
        <end position="31"/>
    </location>
</feature>
<protein>
    <submittedName>
        <fullName evidence="2">ABC transporter substrate-binding protein</fullName>
    </submittedName>
</protein>
<feature type="chain" id="PRO_5026857399" evidence="1">
    <location>
        <begin position="32"/>
        <end position="343"/>
    </location>
</feature>
<keyword evidence="1" id="KW-0732">Signal</keyword>
<name>A0A6M8HVN9_9PROT</name>
<dbReference type="AlphaFoldDB" id="A0A6M8HVN9"/>
<dbReference type="Gene3D" id="3.40.190.10">
    <property type="entry name" value="Periplasmic binding protein-like II"/>
    <property type="match status" value="2"/>
</dbReference>
<dbReference type="KEGG" id="lck:HN018_21675"/>
<dbReference type="Proteomes" id="UP000500767">
    <property type="component" value="Chromosome"/>
</dbReference>
<reference evidence="2 3" key="1">
    <citation type="journal article" date="2014" name="World J. Microbiol. Biotechnol.">
        <title>Biodiversity and physiological characteristics of Antarctic and Arctic lichens-associated bacteria.</title>
        <authorList>
            <person name="Lee Y.M."/>
            <person name="Kim E.H."/>
            <person name="Lee H.K."/>
            <person name="Hong S.G."/>
        </authorList>
    </citation>
    <scope>NUCLEOTIDE SEQUENCE [LARGE SCALE GENOMIC DNA]</scope>
    <source>
        <strain evidence="2 3">PAMC 26569</strain>
    </source>
</reference>